<keyword evidence="1" id="KW-0812">Transmembrane</keyword>
<reference evidence="2" key="1">
    <citation type="journal article" date="2014" name="Int. J. Syst. Evol. Microbiol.">
        <title>Complete genome sequence of Corynebacterium casei LMG S-19264T (=DSM 44701T), isolated from a smear-ripened cheese.</title>
        <authorList>
            <consortium name="US DOE Joint Genome Institute (JGI-PGF)"/>
            <person name="Walter F."/>
            <person name="Albersmeier A."/>
            <person name="Kalinowski J."/>
            <person name="Ruckert C."/>
        </authorList>
    </citation>
    <scope>NUCLEOTIDE SEQUENCE</scope>
    <source>
        <strain evidence="2">JCM 1480</strain>
    </source>
</reference>
<dbReference type="Proteomes" id="UP000648535">
    <property type="component" value="Unassembled WGS sequence"/>
</dbReference>
<dbReference type="AlphaFoldDB" id="A0A8H9GCL6"/>
<dbReference type="EMBL" id="BMOI01000022">
    <property type="protein sequence ID" value="GGL13140.1"/>
    <property type="molecule type" value="Genomic_DNA"/>
</dbReference>
<dbReference type="Gene3D" id="2.180.10.10">
    <property type="entry name" value="RHS repeat-associated core"/>
    <property type="match status" value="1"/>
</dbReference>
<keyword evidence="1" id="KW-0472">Membrane</keyword>
<reference evidence="2" key="2">
    <citation type="submission" date="2020-09" db="EMBL/GenBank/DDBJ databases">
        <authorList>
            <person name="Sun Q."/>
            <person name="Ohkuma M."/>
        </authorList>
    </citation>
    <scope>NUCLEOTIDE SEQUENCE</scope>
    <source>
        <strain evidence="2">JCM 1480</strain>
    </source>
</reference>
<sequence>MSATTGTWIERDTLDAPLDPNNANRYAFVGCDPINGSDPTGRACKSGASTFGAVLAIAGVVALGTGVVAASIVAGAAAAPVTGGVSAAAGAAAAVEGISFTVGAISTITGGVLAVGCL</sequence>
<organism evidence="2 3">
    <name type="scientific">Curtobacterium luteum</name>
    <dbReference type="NCBI Taxonomy" id="33881"/>
    <lineage>
        <taxon>Bacteria</taxon>
        <taxon>Bacillati</taxon>
        <taxon>Actinomycetota</taxon>
        <taxon>Actinomycetes</taxon>
        <taxon>Micrococcales</taxon>
        <taxon>Microbacteriaceae</taxon>
        <taxon>Curtobacterium</taxon>
    </lineage>
</organism>
<keyword evidence="1" id="KW-1133">Transmembrane helix</keyword>
<evidence type="ECO:0000256" key="1">
    <source>
        <dbReference type="SAM" id="Phobius"/>
    </source>
</evidence>
<comment type="caution">
    <text evidence="2">The sequence shown here is derived from an EMBL/GenBank/DDBJ whole genome shotgun (WGS) entry which is preliminary data.</text>
</comment>
<accession>A0A8H9GCL6</accession>
<evidence type="ECO:0000313" key="2">
    <source>
        <dbReference type="EMBL" id="GGL13140.1"/>
    </source>
</evidence>
<proteinExistence type="predicted"/>
<evidence type="ECO:0008006" key="4">
    <source>
        <dbReference type="Google" id="ProtNLM"/>
    </source>
</evidence>
<name>A0A8H9GCL6_9MICO</name>
<gene>
    <name evidence="2" type="ORF">GCM10009769_33900</name>
</gene>
<feature type="transmembrane region" description="Helical" evidence="1">
    <location>
        <begin position="51"/>
        <end position="78"/>
    </location>
</feature>
<evidence type="ECO:0000313" key="3">
    <source>
        <dbReference type="Proteomes" id="UP000648535"/>
    </source>
</evidence>
<feature type="transmembrane region" description="Helical" evidence="1">
    <location>
        <begin position="98"/>
        <end position="117"/>
    </location>
</feature>
<protein>
    <recommendedName>
        <fullName evidence="4">RHS repeat-associated core domain-containing protein</fullName>
    </recommendedName>
</protein>